<proteinExistence type="predicted"/>
<dbReference type="OrthoDB" id="281633at2"/>
<keyword evidence="1" id="KW-1133">Transmembrane helix</keyword>
<dbReference type="Proteomes" id="UP000076512">
    <property type="component" value="Unassembled WGS sequence"/>
</dbReference>
<dbReference type="InterPro" id="IPR046740">
    <property type="entry name" value="DUF6790"/>
</dbReference>
<keyword evidence="1" id="KW-0812">Transmembrane</keyword>
<evidence type="ECO:0000256" key="1">
    <source>
        <dbReference type="SAM" id="Phobius"/>
    </source>
</evidence>
<organism evidence="2 3">
    <name type="scientific">Nocardia terpenica</name>
    <dbReference type="NCBI Taxonomy" id="455432"/>
    <lineage>
        <taxon>Bacteria</taxon>
        <taxon>Bacillati</taxon>
        <taxon>Actinomycetota</taxon>
        <taxon>Actinomycetes</taxon>
        <taxon>Mycobacteriales</taxon>
        <taxon>Nocardiaceae</taxon>
        <taxon>Nocardia</taxon>
    </lineage>
</organism>
<protein>
    <recommendedName>
        <fullName evidence="4">DUF4345 domain-containing protein</fullName>
    </recommendedName>
</protein>
<feature type="transmembrane region" description="Helical" evidence="1">
    <location>
        <begin position="75"/>
        <end position="94"/>
    </location>
</feature>
<dbReference type="STRING" id="455432.AWN90_32960"/>
<gene>
    <name evidence="2" type="ORF">AWN90_32960</name>
</gene>
<feature type="transmembrane region" description="Helical" evidence="1">
    <location>
        <begin position="37"/>
        <end position="59"/>
    </location>
</feature>
<dbReference type="RefSeq" id="WP_067590817.1">
    <property type="nucleotide sequence ID" value="NZ_JABMCZ010000001.1"/>
</dbReference>
<name>A0A164MKR5_9NOCA</name>
<accession>A0A164MKR5</accession>
<feature type="transmembrane region" description="Helical" evidence="1">
    <location>
        <begin position="101"/>
        <end position="121"/>
    </location>
</feature>
<dbReference type="Pfam" id="PF20589">
    <property type="entry name" value="DUF6790"/>
    <property type="match status" value="1"/>
</dbReference>
<dbReference type="EMBL" id="LWGR01000007">
    <property type="protein sequence ID" value="KZM73445.1"/>
    <property type="molecule type" value="Genomic_DNA"/>
</dbReference>
<feature type="transmembrane region" description="Helical" evidence="1">
    <location>
        <begin position="133"/>
        <end position="151"/>
    </location>
</feature>
<evidence type="ECO:0000313" key="3">
    <source>
        <dbReference type="Proteomes" id="UP000076512"/>
    </source>
</evidence>
<sequence>MTAIDIVSTASPFAVALLGGAVASRRARRRNENPMDAWIRWCIAGIVYFSLWVVVWFWAAPELTADAVGFARSPFQFEVAGANLATGVLGLIAFHRPEWRLPLTTACAIFWWHAALGHIYQALAHHDHTYNNTYGPLTIDLLPAALILLLARQRAARDAER</sequence>
<evidence type="ECO:0008006" key="4">
    <source>
        <dbReference type="Google" id="ProtNLM"/>
    </source>
</evidence>
<keyword evidence="1" id="KW-0472">Membrane</keyword>
<reference evidence="2 3" key="1">
    <citation type="submission" date="2016-04" db="EMBL/GenBank/DDBJ databases">
        <authorList>
            <person name="Evans L.H."/>
            <person name="Alamgir A."/>
            <person name="Owens N."/>
            <person name="Weber N.D."/>
            <person name="Virtaneva K."/>
            <person name="Barbian K."/>
            <person name="Babar A."/>
            <person name="Rosenke K."/>
        </authorList>
    </citation>
    <scope>NUCLEOTIDE SEQUENCE [LARGE SCALE GENOMIC DNA]</scope>
    <source>
        <strain evidence="2 3">IFM 0406</strain>
    </source>
</reference>
<keyword evidence="3" id="KW-1185">Reference proteome</keyword>
<comment type="caution">
    <text evidence="2">The sequence shown here is derived from an EMBL/GenBank/DDBJ whole genome shotgun (WGS) entry which is preliminary data.</text>
</comment>
<evidence type="ECO:0000313" key="2">
    <source>
        <dbReference type="EMBL" id="KZM73445.1"/>
    </source>
</evidence>
<dbReference type="AlphaFoldDB" id="A0A164MKR5"/>